<dbReference type="SUPFAM" id="SSF82919">
    <property type="entry name" value="Zn-finger domain of Sec23/24"/>
    <property type="match status" value="1"/>
</dbReference>
<evidence type="ECO:0008006" key="3">
    <source>
        <dbReference type="Google" id="ProtNLM"/>
    </source>
</evidence>
<protein>
    <recommendedName>
        <fullName evidence="3">Transposase</fullName>
    </recommendedName>
</protein>
<name>A0ABN7BX36_9MOLU</name>
<keyword evidence="2" id="KW-1185">Reference proteome</keyword>
<proteinExistence type="predicted"/>
<organism evidence="1 2">
    <name type="scientific">Spiroplasma ixodetis</name>
    <dbReference type="NCBI Taxonomy" id="2141"/>
    <lineage>
        <taxon>Bacteria</taxon>
        <taxon>Bacillati</taxon>
        <taxon>Mycoplasmatota</taxon>
        <taxon>Mollicutes</taxon>
        <taxon>Entomoplasmatales</taxon>
        <taxon>Spiroplasmataceae</taxon>
        <taxon>Spiroplasma</taxon>
    </lineage>
</organism>
<sequence>MTNNELIDVLKNKKDEEFIKIIRHFKNRIKQIEKKEKLDAIDKKFKEKGIQCPNCKSYWCVKNEFKNNKQKYLCKDCKSSFDALRNHFLHWSHLSHEQWDWVIWLSLLGQSAYTISQFAKISKTSAWFNRQKFMKSPQLAKTQKSFIKLKGRMEIDETFIKEIHKGNFKNPDDPRKKWIEENAKDLNCCIEMAIDENKNIYAQTTNTKRLTKKWVQENLTSKLIEEKSIIACDMQILYDTVAKKTNCNLQQFKTSTNKELNGNV</sequence>
<dbReference type="EMBL" id="AP028955">
    <property type="protein sequence ID" value="BET39501.1"/>
    <property type="molecule type" value="Genomic_DNA"/>
</dbReference>
<evidence type="ECO:0000313" key="1">
    <source>
        <dbReference type="EMBL" id="BET39501.1"/>
    </source>
</evidence>
<dbReference type="RefSeq" id="WP_353306270.1">
    <property type="nucleotide sequence ID" value="NZ_AP028955.1"/>
</dbReference>
<gene>
    <name evidence="1" type="ORF">SAP269_20900</name>
</gene>
<evidence type="ECO:0000313" key="2">
    <source>
        <dbReference type="Proteomes" id="UP001473424"/>
    </source>
</evidence>
<accession>A0ABN7BX36</accession>
<dbReference type="Proteomes" id="UP001473424">
    <property type="component" value="Chromosome"/>
</dbReference>
<dbReference type="InterPro" id="IPR036174">
    <property type="entry name" value="Znf_Sec23_Sec24_sf"/>
</dbReference>
<reference evidence="2" key="1">
    <citation type="journal article" date="2024" name="FEMS Microbiol. Lett.">
        <title>Genomic insights into Spiroplasma endosymbionts that induce male-killing and protective phenotypes in the pea aphid.</title>
        <authorList>
            <person name="Arai H."/>
            <person name="Legeai F."/>
            <person name="Kageyama D."/>
            <person name="Sugio A."/>
            <person name="Simon J.C."/>
        </authorList>
    </citation>
    <scope>NUCLEOTIDE SEQUENCE [LARGE SCALE GENOMIC DNA]</scope>
    <source>
        <strain evidence="2">sAp269</strain>
    </source>
</reference>